<keyword evidence="12" id="KW-1185">Reference proteome</keyword>
<feature type="transmembrane region" description="Helical" evidence="9">
    <location>
        <begin position="61"/>
        <end position="82"/>
    </location>
</feature>
<dbReference type="InterPro" id="IPR005829">
    <property type="entry name" value="Sugar_transporter_CS"/>
</dbReference>
<feature type="transmembrane region" description="Helical" evidence="9">
    <location>
        <begin position="349"/>
        <end position="367"/>
    </location>
</feature>
<accession>A0AAV9IL83</accession>
<protein>
    <recommendedName>
        <fullName evidence="10">Major facilitator superfamily (MFS) profile domain-containing protein</fullName>
    </recommendedName>
</protein>
<evidence type="ECO:0000256" key="9">
    <source>
        <dbReference type="SAM" id="Phobius"/>
    </source>
</evidence>
<feature type="transmembrane region" description="Helical" evidence="9">
    <location>
        <begin position="407"/>
        <end position="428"/>
    </location>
</feature>
<feature type="domain" description="Major facilitator superfamily (MFS) profile" evidence="10">
    <location>
        <begin position="64"/>
        <end position="496"/>
    </location>
</feature>
<comment type="similarity">
    <text evidence="2 7">Belongs to the major facilitator superfamily. Sugar transporter (TC 2.A.1.1) family.</text>
</comment>
<keyword evidence="5 9" id="KW-1133">Transmembrane helix</keyword>
<dbReference type="PANTHER" id="PTHR48020:SF12">
    <property type="entry name" value="PROTON MYO-INOSITOL COTRANSPORTER"/>
    <property type="match status" value="1"/>
</dbReference>
<dbReference type="InterPro" id="IPR036259">
    <property type="entry name" value="MFS_trans_sf"/>
</dbReference>
<proteinExistence type="inferred from homology"/>
<comment type="caution">
    <text evidence="11">The sequence shown here is derived from an EMBL/GenBank/DDBJ whole genome shotgun (WGS) entry which is preliminary data.</text>
</comment>
<keyword evidence="4 9" id="KW-0812">Transmembrane</keyword>
<evidence type="ECO:0000256" key="1">
    <source>
        <dbReference type="ARBA" id="ARBA00004141"/>
    </source>
</evidence>
<dbReference type="Gene3D" id="1.20.1250.20">
    <property type="entry name" value="MFS general substrate transporter like domains"/>
    <property type="match status" value="1"/>
</dbReference>
<feature type="transmembrane region" description="Helical" evidence="9">
    <location>
        <begin position="308"/>
        <end position="329"/>
    </location>
</feature>
<feature type="transmembrane region" description="Helical" evidence="9">
    <location>
        <begin position="440"/>
        <end position="461"/>
    </location>
</feature>
<evidence type="ECO:0000256" key="6">
    <source>
        <dbReference type="ARBA" id="ARBA00023136"/>
    </source>
</evidence>
<dbReference type="EMBL" id="JANCYU010000059">
    <property type="protein sequence ID" value="KAK4528023.1"/>
    <property type="molecule type" value="Genomic_DNA"/>
</dbReference>
<evidence type="ECO:0000256" key="5">
    <source>
        <dbReference type="ARBA" id="ARBA00022989"/>
    </source>
</evidence>
<keyword evidence="3 7" id="KW-0813">Transport</keyword>
<dbReference type="NCBIfam" id="TIGR00879">
    <property type="entry name" value="SP"/>
    <property type="match status" value="1"/>
</dbReference>
<dbReference type="SUPFAM" id="SSF103473">
    <property type="entry name" value="MFS general substrate transporter"/>
    <property type="match status" value="1"/>
</dbReference>
<evidence type="ECO:0000256" key="7">
    <source>
        <dbReference type="RuleBase" id="RU003346"/>
    </source>
</evidence>
<evidence type="ECO:0000256" key="3">
    <source>
        <dbReference type="ARBA" id="ARBA00022448"/>
    </source>
</evidence>
<reference evidence="11 12" key="1">
    <citation type="submission" date="2022-07" db="EMBL/GenBank/DDBJ databases">
        <title>Genome-wide signatures of adaptation to extreme environments.</title>
        <authorList>
            <person name="Cho C.H."/>
            <person name="Yoon H.S."/>
        </authorList>
    </citation>
    <scope>NUCLEOTIDE SEQUENCE [LARGE SCALE GENOMIC DNA]</scope>
    <source>
        <strain evidence="11 12">108.79 E11</strain>
    </source>
</reference>
<dbReference type="PRINTS" id="PR00171">
    <property type="entry name" value="SUGRTRNSPORT"/>
</dbReference>
<name>A0AAV9IL83_9RHOD</name>
<evidence type="ECO:0000256" key="4">
    <source>
        <dbReference type="ARBA" id="ARBA00022692"/>
    </source>
</evidence>
<feature type="transmembrane region" description="Helical" evidence="9">
    <location>
        <begin position="473"/>
        <end position="492"/>
    </location>
</feature>
<evidence type="ECO:0000256" key="2">
    <source>
        <dbReference type="ARBA" id="ARBA00010992"/>
    </source>
</evidence>
<dbReference type="Pfam" id="PF00083">
    <property type="entry name" value="Sugar_tr"/>
    <property type="match status" value="1"/>
</dbReference>
<dbReference type="InterPro" id="IPR020846">
    <property type="entry name" value="MFS_dom"/>
</dbReference>
<dbReference type="InterPro" id="IPR003663">
    <property type="entry name" value="Sugar/inositol_transpt"/>
</dbReference>
<evidence type="ECO:0000256" key="8">
    <source>
        <dbReference type="SAM" id="MobiDB-lite"/>
    </source>
</evidence>
<dbReference type="GO" id="GO:0016020">
    <property type="term" value="C:membrane"/>
    <property type="evidence" value="ECO:0007669"/>
    <property type="project" value="UniProtKB-SubCell"/>
</dbReference>
<feature type="region of interest" description="Disordered" evidence="8">
    <location>
        <begin position="1"/>
        <end position="38"/>
    </location>
</feature>
<dbReference type="Proteomes" id="UP001300502">
    <property type="component" value="Unassembled WGS sequence"/>
</dbReference>
<sequence length="549" mass="62002">MPSLGSASMVRGLTERKEEEESKEIQDDSGELLAEEKKPVDQNEITNEYLMNHKEPLTPQLRVLLFFVAFGSIMMGMDQSLLTTAEIFAKPFLNISSSHWSWVASAFSLATAWGTLFAIPVGEFLGRKRALQISATLCFTGGIMQTAANNFRVLLAGRLLLGLGMGLEAMNIPIYLAECAPAYGRGGHLNFFNWFQQSGAPTAYVINAIFLQVKTPWRWRFMMAPQCVAAFIQFMGLLPLPESPRWYVMKGKMELAEKAWQRLRYDSPVTRYEYHKMVEGVEEDVKGRKTYWDSFKLIFTNRRVRTPFYIGAALGMASQFSGITAIGYYLTSLLETLGLTVETAVYAEIPIGFWTAIIASIPSYLLDKVGRRPLLMYTFPPQIIAIIFSLTSFYIPISKASQRAEDYFIGYLLYLAFNNIGISSIQWVEAGELYETEVRSIGAAWSAFWIFASAFVNTYTFSKQVDAVGVKGLYGLYTGFTVFFMIVLFFIFPETKGKTLEEVKEIMEGGLPFIIHKNIVDAWNNVKYLFSFGKHQSRSIEPLEESTDS</sequence>
<dbReference type="InterPro" id="IPR050814">
    <property type="entry name" value="Myo-inositol_Transporter"/>
</dbReference>
<dbReference type="InterPro" id="IPR005828">
    <property type="entry name" value="MFS_sugar_transport-like"/>
</dbReference>
<feature type="transmembrane region" description="Helical" evidence="9">
    <location>
        <begin position="102"/>
        <end position="121"/>
    </location>
</feature>
<comment type="subcellular location">
    <subcellularLocation>
        <location evidence="1">Membrane</location>
        <topology evidence="1">Multi-pass membrane protein</topology>
    </subcellularLocation>
</comment>
<dbReference type="PROSITE" id="PS50850">
    <property type="entry name" value="MFS"/>
    <property type="match status" value="1"/>
</dbReference>
<gene>
    <name evidence="11" type="ORF">GAYE_SCF48G5957</name>
</gene>
<keyword evidence="6 9" id="KW-0472">Membrane</keyword>
<dbReference type="GO" id="GO:0022857">
    <property type="term" value="F:transmembrane transporter activity"/>
    <property type="evidence" value="ECO:0007669"/>
    <property type="project" value="InterPro"/>
</dbReference>
<evidence type="ECO:0000313" key="12">
    <source>
        <dbReference type="Proteomes" id="UP001300502"/>
    </source>
</evidence>
<dbReference type="PANTHER" id="PTHR48020">
    <property type="entry name" value="PROTON MYO-INOSITOL COTRANSPORTER"/>
    <property type="match status" value="1"/>
</dbReference>
<feature type="transmembrane region" description="Helical" evidence="9">
    <location>
        <begin position="374"/>
        <end position="395"/>
    </location>
</feature>
<dbReference type="AlphaFoldDB" id="A0AAV9IL83"/>
<organism evidence="11 12">
    <name type="scientific">Galdieria yellowstonensis</name>
    <dbReference type="NCBI Taxonomy" id="3028027"/>
    <lineage>
        <taxon>Eukaryota</taxon>
        <taxon>Rhodophyta</taxon>
        <taxon>Bangiophyceae</taxon>
        <taxon>Galdieriales</taxon>
        <taxon>Galdieriaceae</taxon>
        <taxon>Galdieria</taxon>
    </lineage>
</organism>
<feature type="compositionally biased region" description="Basic and acidic residues" evidence="8">
    <location>
        <begin position="13"/>
        <end position="26"/>
    </location>
</feature>
<dbReference type="PROSITE" id="PS00217">
    <property type="entry name" value="SUGAR_TRANSPORT_2"/>
    <property type="match status" value="1"/>
</dbReference>
<evidence type="ECO:0000313" key="11">
    <source>
        <dbReference type="EMBL" id="KAK4528023.1"/>
    </source>
</evidence>
<evidence type="ECO:0000259" key="10">
    <source>
        <dbReference type="PROSITE" id="PS50850"/>
    </source>
</evidence>